<comment type="subcellular location">
    <subcellularLocation>
        <location evidence="6">Cell membrane</location>
        <topology evidence="6">Single-pass membrane protein</topology>
    </subcellularLocation>
</comment>
<comment type="similarity">
    <text evidence="6">Belongs to the RnfG family.</text>
</comment>
<dbReference type="Pfam" id="PF04205">
    <property type="entry name" value="FMN_bind"/>
    <property type="match status" value="1"/>
</dbReference>
<dbReference type="GO" id="GO:0010181">
    <property type="term" value="F:FMN binding"/>
    <property type="evidence" value="ECO:0007669"/>
    <property type="project" value="InterPro"/>
</dbReference>
<dbReference type="InterPro" id="IPR010209">
    <property type="entry name" value="Ion_transpt_RnfG/RsxG"/>
</dbReference>
<evidence type="ECO:0000259" key="7">
    <source>
        <dbReference type="SMART" id="SM00900"/>
    </source>
</evidence>
<accession>A0A9D2SMU2</accession>
<protein>
    <recommendedName>
        <fullName evidence="6">Ion-translocating oxidoreductase complex subunit G</fullName>
        <ecNumber evidence="6">7.-.-.-</ecNumber>
    </recommendedName>
    <alternativeName>
        <fullName evidence="6">Rnf electron transport complex subunit G</fullName>
    </alternativeName>
</protein>
<keyword evidence="1 6" id="KW-0813">Transport</keyword>
<reference evidence="8" key="2">
    <citation type="submission" date="2021-04" db="EMBL/GenBank/DDBJ databases">
        <authorList>
            <person name="Gilroy R."/>
        </authorList>
    </citation>
    <scope>NUCLEOTIDE SEQUENCE</scope>
    <source>
        <strain evidence="8">CHK185-5351</strain>
    </source>
</reference>
<comment type="caution">
    <text evidence="8">The sequence shown here is derived from an EMBL/GenBank/DDBJ whole genome shotgun (WGS) entry which is preliminary data.</text>
</comment>
<evidence type="ECO:0000256" key="3">
    <source>
        <dbReference type="ARBA" id="ARBA00022630"/>
    </source>
</evidence>
<sequence length="205" mass="21377">MNKILKDALALTAITVVIGLLLGVVYEVTKDPIAQQELKAKQEACEEVFPDADTFESVDISGETDTFRSALDEAGYTAQTIDEVYQALDGSGELAGYVITVTSSEGYGGDIQFSMGVGIDGTTYGISFLSIEETAGLGMNADTDAFKSQFKDQNVSEFTYSKTGASAEGEIDALSGATITTNAVTNGVNAGLCVFRILSEGGIGG</sequence>
<dbReference type="GO" id="GO:0009055">
    <property type="term" value="F:electron transfer activity"/>
    <property type="evidence" value="ECO:0007669"/>
    <property type="project" value="InterPro"/>
</dbReference>
<dbReference type="NCBIfam" id="TIGR01947">
    <property type="entry name" value="rnfG"/>
    <property type="match status" value="1"/>
</dbReference>
<evidence type="ECO:0000256" key="6">
    <source>
        <dbReference type="HAMAP-Rule" id="MF_00479"/>
    </source>
</evidence>
<keyword evidence="5 6" id="KW-0249">Electron transport</keyword>
<keyword evidence="6" id="KW-0812">Transmembrane</keyword>
<keyword evidence="6" id="KW-1003">Cell membrane</keyword>
<gene>
    <name evidence="6" type="primary">rnfG</name>
    <name evidence="8" type="ORF">H9705_08905</name>
</gene>
<comment type="subunit">
    <text evidence="6">The complex is composed of six subunits: RnfA, RnfB, RnfC, RnfD, RnfE and RnfG.</text>
</comment>
<dbReference type="EC" id="7.-.-.-" evidence="6"/>
<keyword evidence="3 6" id="KW-0285">Flavoprotein</keyword>
<feature type="modified residue" description="FMN phosphoryl threonine" evidence="6">
    <location>
        <position position="178"/>
    </location>
</feature>
<evidence type="ECO:0000313" key="9">
    <source>
        <dbReference type="Proteomes" id="UP000823849"/>
    </source>
</evidence>
<keyword evidence="2 6" id="KW-0597">Phosphoprotein</keyword>
<keyword evidence="6" id="KW-1133">Transmembrane helix</keyword>
<evidence type="ECO:0000256" key="5">
    <source>
        <dbReference type="ARBA" id="ARBA00022982"/>
    </source>
</evidence>
<reference evidence="8" key="1">
    <citation type="journal article" date="2021" name="PeerJ">
        <title>Extensive microbial diversity within the chicken gut microbiome revealed by metagenomics and culture.</title>
        <authorList>
            <person name="Gilroy R."/>
            <person name="Ravi A."/>
            <person name="Getino M."/>
            <person name="Pursley I."/>
            <person name="Horton D.L."/>
            <person name="Alikhan N.F."/>
            <person name="Baker D."/>
            <person name="Gharbi K."/>
            <person name="Hall N."/>
            <person name="Watson M."/>
            <person name="Adriaenssens E.M."/>
            <person name="Foster-Nyarko E."/>
            <person name="Jarju S."/>
            <person name="Secka A."/>
            <person name="Antonio M."/>
            <person name="Oren A."/>
            <person name="Chaudhuri R.R."/>
            <person name="La Ragione R."/>
            <person name="Hildebrand F."/>
            <person name="Pallen M.J."/>
        </authorList>
    </citation>
    <scope>NUCLEOTIDE SEQUENCE</scope>
    <source>
        <strain evidence="8">CHK185-5351</strain>
    </source>
</reference>
<keyword evidence="6" id="KW-1278">Translocase</keyword>
<proteinExistence type="inferred from homology"/>
<dbReference type="PANTHER" id="PTHR36118:SF1">
    <property type="entry name" value="ION-TRANSLOCATING OXIDOREDUCTASE COMPLEX SUBUNIT G"/>
    <property type="match status" value="1"/>
</dbReference>
<keyword evidence="6" id="KW-0472">Membrane</keyword>
<dbReference type="GO" id="GO:0005886">
    <property type="term" value="C:plasma membrane"/>
    <property type="evidence" value="ECO:0007669"/>
    <property type="project" value="UniProtKB-SubCell"/>
</dbReference>
<organism evidence="8 9">
    <name type="scientific">Candidatus Fusicatenibacter intestinigallinarum</name>
    <dbReference type="NCBI Taxonomy" id="2838598"/>
    <lineage>
        <taxon>Bacteria</taxon>
        <taxon>Bacillati</taxon>
        <taxon>Bacillota</taxon>
        <taxon>Clostridia</taxon>
        <taxon>Lachnospirales</taxon>
        <taxon>Lachnospiraceae</taxon>
        <taxon>Fusicatenibacter</taxon>
    </lineage>
</organism>
<dbReference type="PANTHER" id="PTHR36118">
    <property type="entry name" value="ION-TRANSLOCATING OXIDOREDUCTASE COMPLEX SUBUNIT G"/>
    <property type="match status" value="1"/>
</dbReference>
<comment type="function">
    <text evidence="6">Part of a membrane-bound complex that couples electron transfer with translocation of ions across the membrane.</text>
</comment>
<evidence type="ECO:0000256" key="1">
    <source>
        <dbReference type="ARBA" id="ARBA00022448"/>
    </source>
</evidence>
<evidence type="ECO:0000256" key="4">
    <source>
        <dbReference type="ARBA" id="ARBA00022643"/>
    </source>
</evidence>
<dbReference type="EMBL" id="DWWU01000037">
    <property type="protein sequence ID" value="HJC15925.1"/>
    <property type="molecule type" value="Genomic_DNA"/>
</dbReference>
<dbReference type="Proteomes" id="UP000823849">
    <property type="component" value="Unassembled WGS sequence"/>
</dbReference>
<dbReference type="AlphaFoldDB" id="A0A9D2SMU2"/>
<keyword evidence="4 6" id="KW-0288">FMN</keyword>
<dbReference type="InterPro" id="IPR007329">
    <property type="entry name" value="FMN-bd"/>
</dbReference>
<dbReference type="GO" id="GO:0022900">
    <property type="term" value="P:electron transport chain"/>
    <property type="evidence" value="ECO:0007669"/>
    <property type="project" value="UniProtKB-UniRule"/>
</dbReference>
<evidence type="ECO:0000256" key="2">
    <source>
        <dbReference type="ARBA" id="ARBA00022553"/>
    </source>
</evidence>
<comment type="cofactor">
    <cofactor evidence="6">
        <name>FMN</name>
        <dbReference type="ChEBI" id="CHEBI:58210"/>
    </cofactor>
</comment>
<dbReference type="PIRSF" id="PIRSF006091">
    <property type="entry name" value="E_trnsport_RnfG"/>
    <property type="match status" value="1"/>
</dbReference>
<dbReference type="HAMAP" id="MF_00479">
    <property type="entry name" value="RsxG_RnfG"/>
    <property type="match status" value="1"/>
</dbReference>
<dbReference type="SMART" id="SM00900">
    <property type="entry name" value="FMN_bind"/>
    <property type="match status" value="1"/>
</dbReference>
<evidence type="ECO:0000313" key="8">
    <source>
        <dbReference type="EMBL" id="HJC15925.1"/>
    </source>
</evidence>
<name>A0A9D2SMU2_9FIRM</name>
<feature type="domain" description="FMN-binding" evidence="7">
    <location>
        <begin position="106"/>
        <end position="195"/>
    </location>
</feature>